<sequence length="458" mass="50603">MNMLHSKKRIKRDSSNNKQSRNKLRSNKTRNNAFSNMRNFTLFWLSGSVSQLGSAMTSYALIIWAYQLTKSAMTVSLMSFSMYLPYICISIFAGAFIDRHSKKKIMLITDFMAAICTFVIFLLIVTNQFQIWHIYIVNMVIGFANSFQSPAQSVAIGIMVPKEEYTRASGMNSFSNNLLIVVTPMLAASLISVVGLRGILLIDVVTFLFAEVVLLFFIKIPEFINKHVKENHSIFAGCKEGLQFLCNHKGILHIVLSMACMNFLSRLTYENILSPMILARSGGNTQVLGIVTGMIGFGGVLGGLLVSLRKKSGNKITEIFLTAAFSFLCGDLLMGVGRNVILWSIAALAASVPIPYITAAQNVIMYEVIPREVQGRIFAVRNAIQFCTIPIGILLGGFLADYVFEPFMASGSQGANCMQVLVGNTEGSGMALMFVMTGVLGCLISLLWYRSKEIHKLR</sequence>
<protein>
    <submittedName>
        <fullName evidence="10">Transmembrane secretion effector</fullName>
    </submittedName>
</protein>
<feature type="transmembrane region" description="Helical" evidence="8">
    <location>
        <begin position="76"/>
        <end position="98"/>
    </location>
</feature>
<keyword evidence="4 8" id="KW-0812">Transmembrane</keyword>
<keyword evidence="11" id="KW-1185">Reference proteome</keyword>
<reference evidence="10 11" key="1">
    <citation type="submission" date="2016-11" db="EMBL/GenBank/DDBJ databases">
        <authorList>
            <person name="Jaros S."/>
            <person name="Januszkiewicz K."/>
            <person name="Wedrychowicz H."/>
        </authorList>
    </citation>
    <scope>NUCLEOTIDE SEQUENCE [LARGE SCALE GENOMIC DNA]</scope>
    <source>
        <strain evidence="10 11">DSM 15930</strain>
    </source>
</reference>
<organism evidence="10 11">
    <name type="scientific">Anaerosporobacter mobilis DSM 15930</name>
    <dbReference type="NCBI Taxonomy" id="1120996"/>
    <lineage>
        <taxon>Bacteria</taxon>
        <taxon>Bacillati</taxon>
        <taxon>Bacillota</taxon>
        <taxon>Clostridia</taxon>
        <taxon>Lachnospirales</taxon>
        <taxon>Lachnospiraceae</taxon>
        <taxon>Anaerosporobacter</taxon>
    </lineage>
</organism>
<feature type="transmembrane region" description="Helical" evidence="8">
    <location>
        <begin position="319"/>
        <end position="336"/>
    </location>
</feature>
<comment type="subcellular location">
    <subcellularLocation>
        <location evidence="1">Cell membrane</location>
        <topology evidence="1">Multi-pass membrane protein</topology>
    </subcellularLocation>
</comment>
<dbReference type="InterPro" id="IPR036259">
    <property type="entry name" value="MFS_trans_sf"/>
</dbReference>
<evidence type="ECO:0000256" key="6">
    <source>
        <dbReference type="ARBA" id="ARBA00023136"/>
    </source>
</evidence>
<dbReference type="InterPro" id="IPR020846">
    <property type="entry name" value="MFS_dom"/>
</dbReference>
<dbReference type="Proteomes" id="UP000184038">
    <property type="component" value="Unassembled WGS sequence"/>
</dbReference>
<evidence type="ECO:0000256" key="7">
    <source>
        <dbReference type="SAM" id="MobiDB-lite"/>
    </source>
</evidence>
<dbReference type="Gene3D" id="1.20.1250.20">
    <property type="entry name" value="MFS general substrate transporter like domains"/>
    <property type="match status" value="1"/>
</dbReference>
<evidence type="ECO:0000259" key="9">
    <source>
        <dbReference type="PROSITE" id="PS50850"/>
    </source>
</evidence>
<evidence type="ECO:0000256" key="3">
    <source>
        <dbReference type="ARBA" id="ARBA00022475"/>
    </source>
</evidence>
<keyword evidence="2" id="KW-0813">Transport</keyword>
<feature type="transmembrane region" description="Helical" evidence="8">
    <location>
        <begin position="287"/>
        <end position="307"/>
    </location>
</feature>
<accession>A0A1M7KKC5</accession>
<feature type="transmembrane region" description="Helical" evidence="8">
    <location>
        <begin position="132"/>
        <end position="161"/>
    </location>
</feature>
<evidence type="ECO:0000256" key="1">
    <source>
        <dbReference type="ARBA" id="ARBA00004651"/>
    </source>
</evidence>
<feature type="transmembrane region" description="Helical" evidence="8">
    <location>
        <begin position="199"/>
        <end position="218"/>
    </location>
</feature>
<dbReference type="PANTHER" id="PTHR43266:SF2">
    <property type="entry name" value="MAJOR FACILITATOR SUPERFAMILY (MFS) PROFILE DOMAIN-CONTAINING PROTEIN"/>
    <property type="match status" value="1"/>
</dbReference>
<dbReference type="GO" id="GO:0022857">
    <property type="term" value="F:transmembrane transporter activity"/>
    <property type="evidence" value="ECO:0007669"/>
    <property type="project" value="InterPro"/>
</dbReference>
<feature type="transmembrane region" description="Helical" evidence="8">
    <location>
        <begin position="105"/>
        <end position="126"/>
    </location>
</feature>
<dbReference type="Pfam" id="PF07690">
    <property type="entry name" value="MFS_1"/>
    <property type="match status" value="1"/>
</dbReference>
<gene>
    <name evidence="10" type="ORF">SAMN02746066_02775</name>
</gene>
<proteinExistence type="predicted"/>
<dbReference type="EMBL" id="FRCP01000014">
    <property type="protein sequence ID" value="SHM65825.1"/>
    <property type="molecule type" value="Genomic_DNA"/>
</dbReference>
<evidence type="ECO:0000256" key="8">
    <source>
        <dbReference type="SAM" id="Phobius"/>
    </source>
</evidence>
<keyword evidence="6 8" id="KW-0472">Membrane</keyword>
<keyword evidence="5 8" id="KW-1133">Transmembrane helix</keyword>
<evidence type="ECO:0000313" key="10">
    <source>
        <dbReference type="EMBL" id="SHM65825.1"/>
    </source>
</evidence>
<evidence type="ECO:0000256" key="4">
    <source>
        <dbReference type="ARBA" id="ARBA00022692"/>
    </source>
</evidence>
<name>A0A1M7KKC5_9FIRM</name>
<evidence type="ECO:0000313" key="11">
    <source>
        <dbReference type="Proteomes" id="UP000184038"/>
    </source>
</evidence>
<feature type="transmembrane region" description="Helical" evidence="8">
    <location>
        <begin position="430"/>
        <end position="449"/>
    </location>
</feature>
<feature type="transmembrane region" description="Helical" evidence="8">
    <location>
        <begin position="173"/>
        <end position="193"/>
    </location>
</feature>
<dbReference type="GO" id="GO:0005886">
    <property type="term" value="C:plasma membrane"/>
    <property type="evidence" value="ECO:0007669"/>
    <property type="project" value="UniProtKB-SubCell"/>
</dbReference>
<feature type="transmembrane region" description="Helical" evidence="8">
    <location>
        <begin position="378"/>
        <end position="400"/>
    </location>
</feature>
<dbReference type="InterPro" id="IPR011701">
    <property type="entry name" value="MFS"/>
</dbReference>
<dbReference type="AlphaFoldDB" id="A0A1M7KKC5"/>
<evidence type="ECO:0000256" key="5">
    <source>
        <dbReference type="ARBA" id="ARBA00022989"/>
    </source>
</evidence>
<keyword evidence="3" id="KW-1003">Cell membrane</keyword>
<dbReference type="PROSITE" id="PS50850">
    <property type="entry name" value="MFS"/>
    <property type="match status" value="1"/>
</dbReference>
<feature type="domain" description="Major facilitator superfamily (MFS) profile" evidence="9">
    <location>
        <begin position="39"/>
        <end position="453"/>
    </location>
</feature>
<dbReference type="RefSeq" id="WP_330393796.1">
    <property type="nucleotide sequence ID" value="NZ_FRCP01000014.1"/>
</dbReference>
<evidence type="ECO:0000256" key="2">
    <source>
        <dbReference type="ARBA" id="ARBA00022448"/>
    </source>
</evidence>
<feature type="transmembrane region" description="Helical" evidence="8">
    <location>
        <begin position="342"/>
        <end position="366"/>
    </location>
</feature>
<dbReference type="CDD" id="cd06173">
    <property type="entry name" value="MFS_MefA_like"/>
    <property type="match status" value="1"/>
</dbReference>
<feature type="region of interest" description="Disordered" evidence="7">
    <location>
        <begin position="1"/>
        <end position="28"/>
    </location>
</feature>
<feature type="transmembrane region" description="Helical" evidence="8">
    <location>
        <begin position="250"/>
        <end position="267"/>
    </location>
</feature>
<dbReference type="SUPFAM" id="SSF103473">
    <property type="entry name" value="MFS general substrate transporter"/>
    <property type="match status" value="1"/>
</dbReference>
<dbReference type="PANTHER" id="PTHR43266">
    <property type="entry name" value="MACROLIDE-EFFLUX PROTEIN"/>
    <property type="match status" value="1"/>
</dbReference>
<feature type="compositionally biased region" description="Basic residues" evidence="7">
    <location>
        <begin position="1"/>
        <end position="11"/>
    </location>
</feature>
<dbReference type="STRING" id="1120996.SAMN02746066_02775"/>